<evidence type="ECO:0000313" key="2">
    <source>
        <dbReference type="Proteomes" id="UP000030408"/>
    </source>
</evidence>
<organism evidence="1 2">
    <name type="scientific">Ureibacillus sinduriensis BLB-1 = JCM 15800</name>
    <dbReference type="NCBI Taxonomy" id="1384057"/>
    <lineage>
        <taxon>Bacteria</taxon>
        <taxon>Bacillati</taxon>
        <taxon>Bacillota</taxon>
        <taxon>Bacilli</taxon>
        <taxon>Bacillales</taxon>
        <taxon>Caryophanaceae</taxon>
        <taxon>Ureibacillus</taxon>
    </lineage>
</organism>
<name>A0A0A3I4Y7_9BACL</name>
<reference evidence="1 2" key="1">
    <citation type="submission" date="2014-02" db="EMBL/GenBank/DDBJ databases">
        <title>Draft genome sequence of Lysinibacillus sinduriensis JCM 15800.</title>
        <authorList>
            <person name="Zhang F."/>
            <person name="Wang G."/>
            <person name="Zhang L."/>
        </authorList>
    </citation>
    <scope>NUCLEOTIDE SEQUENCE [LARGE SCALE GENOMIC DNA]</scope>
    <source>
        <strain evidence="1 2">JCM 15800</strain>
    </source>
</reference>
<protein>
    <submittedName>
        <fullName evidence="1">Uncharacterized protein</fullName>
    </submittedName>
</protein>
<dbReference type="EMBL" id="JPVO01000030">
    <property type="protein sequence ID" value="KGR78595.1"/>
    <property type="molecule type" value="Genomic_DNA"/>
</dbReference>
<sequence>MEKFKWIQEKILLQQKSKLLTYYIITCYFLEINNGVGKVANAVLAYITSKIPVRLASSKLFNYFFSTFTGWATATIQPTYTGTWVTRAWSEYDQMYISKCTVVHYTDAKRSGVKDVAYYEINRSTRPNLAY</sequence>
<proteinExistence type="predicted"/>
<dbReference type="eggNOG" id="ENOG5030C77">
    <property type="taxonomic scope" value="Bacteria"/>
</dbReference>
<dbReference type="AlphaFoldDB" id="A0A0A3I4Y7"/>
<accession>A0A0A3I4Y7</accession>
<comment type="caution">
    <text evidence="1">The sequence shown here is derived from an EMBL/GenBank/DDBJ whole genome shotgun (WGS) entry which is preliminary data.</text>
</comment>
<gene>
    <name evidence="1" type="ORF">CD33_01010</name>
</gene>
<dbReference type="Proteomes" id="UP000030408">
    <property type="component" value="Unassembled WGS sequence"/>
</dbReference>
<keyword evidence="2" id="KW-1185">Reference proteome</keyword>
<evidence type="ECO:0000313" key="1">
    <source>
        <dbReference type="EMBL" id="KGR78595.1"/>
    </source>
</evidence>
<dbReference type="RefSeq" id="WP_036197269.1">
    <property type="nucleotide sequence ID" value="NZ_AVCY01000026.1"/>
</dbReference>
<dbReference type="OrthoDB" id="2680581at2"/>